<gene>
    <name evidence="4" type="ORF">Mal33_10320</name>
</gene>
<keyword evidence="4" id="KW-0675">Receptor</keyword>
<feature type="domain" description="DUF1468" evidence="3">
    <location>
        <begin position="366"/>
        <end position="483"/>
    </location>
</feature>
<sequence length="489" mass="52278">MGDTGLLSLVETMATDRPSHCKLPFDLLCKASLKHLFSERETFRHARVLCAAMVAVSCFVIGCGSDQEFPSRPLTLICPWSAGGGTDRIARQVAVQLEEELGVPVNVVNATGGGGVTGHSRGALASPDGYTLTLATVELNMLHHRGLSAVGPDDYQPLGLLNRDPAALFVHKRSDWQSLADVEAALAERAEPMNASGTAAGGIWHAALIGWVAQCGLPSESVNWISINGAAPSLQELMAGGIDLVCCSIPEARAMLDAGEIRCLGLMADERSPAAPDVPTFREQGDDWSLSSWRGLLCPRGVPPERVEVLEAAVDRLSRSPKFVEFMDSGGFQTSIADASEFTEFLSRSDRQFAETLGSPAFVQSQTAVVRPYFFPICLGILGLIFVVPACRSQAAVATEPSATESSDVQSRSRWLRPVVVILAVIAFVATCETIGYVLATAALMWLLAIVFGATRRQTAGVTLLAAPLLYQLFARTLGVPLPWGWLGW</sequence>
<feature type="transmembrane region" description="Helical" evidence="2">
    <location>
        <begin position="373"/>
        <end position="391"/>
    </location>
</feature>
<dbReference type="Proteomes" id="UP000316770">
    <property type="component" value="Chromosome"/>
</dbReference>
<organism evidence="4 5">
    <name type="scientific">Rosistilla oblonga</name>
    <dbReference type="NCBI Taxonomy" id="2527990"/>
    <lineage>
        <taxon>Bacteria</taxon>
        <taxon>Pseudomonadati</taxon>
        <taxon>Planctomycetota</taxon>
        <taxon>Planctomycetia</taxon>
        <taxon>Pirellulales</taxon>
        <taxon>Pirellulaceae</taxon>
        <taxon>Rosistilla</taxon>
    </lineage>
</organism>
<keyword evidence="2" id="KW-1133">Transmembrane helix</keyword>
<dbReference type="SUPFAM" id="SSF53850">
    <property type="entry name" value="Periplasmic binding protein-like II"/>
    <property type="match status" value="1"/>
</dbReference>
<dbReference type="EMBL" id="CP036318">
    <property type="protein sequence ID" value="QDV55063.1"/>
    <property type="molecule type" value="Genomic_DNA"/>
</dbReference>
<reference evidence="4 5" key="1">
    <citation type="submission" date="2019-02" db="EMBL/GenBank/DDBJ databases">
        <title>Deep-cultivation of Planctomycetes and their phenomic and genomic characterization uncovers novel biology.</title>
        <authorList>
            <person name="Wiegand S."/>
            <person name="Jogler M."/>
            <person name="Boedeker C."/>
            <person name="Pinto D."/>
            <person name="Vollmers J."/>
            <person name="Rivas-Marin E."/>
            <person name="Kohn T."/>
            <person name="Peeters S.H."/>
            <person name="Heuer A."/>
            <person name="Rast P."/>
            <person name="Oberbeckmann S."/>
            <person name="Bunk B."/>
            <person name="Jeske O."/>
            <person name="Meyerdierks A."/>
            <person name="Storesund J.E."/>
            <person name="Kallscheuer N."/>
            <person name="Luecker S."/>
            <person name="Lage O.M."/>
            <person name="Pohl T."/>
            <person name="Merkel B.J."/>
            <person name="Hornburger P."/>
            <person name="Mueller R.-W."/>
            <person name="Bruemmer F."/>
            <person name="Labrenz M."/>
            <person name="Spormann A.M."/>
            <person name="Op den Camp H."/>
            <person name="Overmann J."/>
            <person name="Amann R."/>
            <person name="Jetten M.S.M."/>
            <person name="Mascher T."/>
            <person name="Medema M.H."/>
            <person name="Devos D.P."/>
            <person name="Kaster A.-K."/>
            <person name="Ovreas L."/>
            <person name="Rohde M."/>
            <person name="Galperin M.Y."/>
            <person name="Jogler C."/>
        </authorList>
    </citation>
    <scope>NUCLEOTIDE SEQUENCE [LARGE SCALE GENOMIC DNA]</scope>
    <source>
        <strain evidence="4 5">Mal33</strain>
    </source>
</reference>
<keyword evidence="2" id="KW-0472">Membrane</keyword>
<evidence type="ECO:0000313" key="4">
    <source>
        <dbReference type="EMBL" id="QDV55063.1"/>
    </source>
</evidence>
<evidence type="ECO:0000256" key="2">
    <source>
        <dbReference type="SAM" id="Phobius"/>
    </source>
</evidence>
<evidence type="ECO:0000256" key="1">
    <source>
        <dbReference type="ARBA" id="ARBA00006987"/>
    </source>
</evidence>
<feature type="transmembrane region" description="Helical" evidence="2">
    <location>
        <begin position="462"/>
        <end position="484"/>
    </location>
</feature>
<dbReference type="Pfam" id="PF03401">
    <property type="entry name" value="TctC"/>
    <property type="match status" value="1"/>
</dbReference>
<dbReference type="PANTHER" id="PTHR42928">
    <property type="entry name" value="TRICARBOXYLATE-BINDING PROTEIN"/>
    <property type="match status" value="1"/>
</dbReference>
<evidence type="ECO:0000259" key="3">
    <source>
        <dbReference type="Pfam" id="PF07331"/>
    </source>
</evidence>
<keyword evidence="2" id="KW-0812">Transmembrane</keyword>
<dbReference type="CDD" id="cd07012">
    <property type="entry name" value="PBP2_Bug_TTT"/>
    <property type="match status" value="1"/>
</dbReference>
<dbReference type="Gene3D" id="3.40.190.150">
    <property type="entry name" value="Bordetella uptake gene, domain 1"/>
    <property type="match status" value="1"/>
</dbReference>
<protein>
    <submittedName>
        <fullName evidence="4">Tripartite tricarboxylate transporter family receptor</fullName>
    </submittedName>
</protein>
<dbReference type="AlphaFoldDB" id="A0A518IPQ5"/>
<proteinExistence type="inferred from homology"/>
<feature type="transmembrane region" description="Helical" evidence="2">
    <location>
        <begin position="415"/>
        <end position="431"/>
    </location>
</feature>
<name>A0A518IPQ5_9BACT</name>
<dbReference type="PANTHER" id="PTHR42928:SF5">
    <property type="entry name" value="BLR1237 PROTEIN"/>
    <property type="match status" value="1"/>
</dbReference>
<comment type="similarity">
    <text evidence="1">Belongs to the UPF0065 (bug) family.</text>
</comment>
<dbReference type="Pfam" id="PF07331">
    <property type="entry name" value="TctB"/>
    <property type="match status" value="1"/>
</dbReference>
<dbReference type="Gene3D" id="3.40.190.10">
    <property type="entry name" value="Periplasmic binding protein-like II"/>
    <property type="match status" value="1"/>
</dbReference>
<keyword evidence="5" id="KW-1185">Reference proteome</keyword>
<dbReference type="InterPro" id="IPR042100">
    <property type="entry name" value="Bug_dom1"/>
</dbReference>
<accession>A0A518IPQ5</accession>
<evidence type="ECO:0000313" key="5">
    <source>
        <dbReference type="Proteomes" id="UP000316770"/>
    </source>
</evidence>
<dbReference type="InterPro" id="IPR009936">
    <property type="entry name" value="DUF1468"/>
</dbReference>
<dbReference type="InterPro" id="IPR005064">
    <property type="entry name" value="BUG"/>
</dbReference>